<dbReference type="HOGENOM" id="CLU_1267304_0_0_1"/>
<dbReference type="Proteomes" id="UP000053257">
    <property type="component" value="Unassembled WGS sequence"/>
</dbReference>
<feature type="chain" id="PRO_5002168047" description="Extracellular membrane protein CFEM domain-containing protein" evidence="2">
    <location>
        <begin position="21"/>
        <end position="218"/>
    </location>
</feature>
<keyword evidence="4" id="KW-1185">Reference proteome</keyword>
<protein>
    <recommendedName>
        <fullName evidence="5">Extracellular membrane protein CFEM domain-containing protein</fullName>
    </recommendedName>
</protein>
<sequence length="218" mass="21024">MHLTFALPAVFAIVPVFVDAARPPLARSKLFARQGSVPTLPGGSGWGTCEGTCQKWENDLLACSNATATATATDEDAVMQCYCTDSYMTEMTQCYDCLAPLVAQAGSDPTFVSDAQGAINDMEDACAQVGASVASQTVVAASGATAAATTGGGSGSNTAVTAASAGQTAASGSSTGGAASPSKPAGASGSSSALGISAGLSVAVLSGAVGVILAALAA</sequence>
<evidence type="ECO:0000256" key="1">
    <source>
        <dbReference type="SAM" id="Phobius"/>
    </source>
</evidence>
<evidence type="ECO:0000313" key="3">
    <source>
        <dbReference type="EMBL" id="KIP02813.1"/>
    </source>
</evidence>
<dbReference type="AlphaFoldDB" id="A0A0C3PCI7"/>
<evidence type="ECO:0000256" key="2">
    <source>
        <dbReference type="SAM" id="SignalP"/>
    </source>
</evidence>
<proteinExistence type="predicted"/>
<evidence type="ECO:0000313" key="4">
    <source>
        <dbReference type="Proteomes" id="UP000053257"/>
    </source>
</evidence>
<reference evidence="3 4" key="1">
    <citation type="journal article" date="2014" name="PLoS Genet.">
        <title>Analysis of the Phlebiopsis gigantea genome, transcriptome and secretome provides insight into its pioneer colonization strategies of wood.</title>
        <authorList>
            <person name="Hori C."/>
            <person name="Ishida T."/>
            <person name="Igarashi K."/>
            <person name="Samejima M."/>
            <person name="Suzuki H."/>
            <person name="Master E."/>
            <person name="Ferreira P."/>
            <person name="Ruiz-Duenas F.J."/>
            <person name="Held B."/>
            <person name="Canessa P."/>
            <person name="Larrondo L.F."/>
            <person name="Schmoll M."/>
            <person name="Druzhinina I.S."/>
            <person name="Kubicek C.P."/>
            <person name="Gaskell J.A."/>
            <person name="Kersten P."/>
            <person name="St John F."/>
            <person name="Glasner J."/>
            <person name="Sabat G."/>
            <person name="Splinter BonDurant S."/>
            <person name="Syed K."/>
            <person name="Yadav J."/>
            <person name="Mgbeahuruike A.C."/>
            <person name="Kovalchuk A."/>
            <person name="Asiegbu F.O."/>
            <person name="Lackner G."/>
            <person name="Hoffmeister D."/>
            <person name="Rencoret J."/>
            <person name="Gutierrez A."/>
            <person name="Sun H."/>
            <person name="Lindquist E."/>
            <person name="Barry K."/>
            <person name="Riley R."/>
            <person name="Grigoriev I.V."/>
            <person name="Henrissat B."/>
            <person name="Kues U."/>
            <person name="Berka R.M."/>
            <person name="Martinez A.T."/>
            <person name="Covert S.F."/>
            <person name="Blanchette R.A."/>
            <person name="Cullen D."/>
        </authorList>
    </citation>
    <scope>NUCLEOTIDE SEQUENCE [LARGE SCALE GENOMIC DNA]</scope>
    <source>
        <strain evidence="3 4">11061_1 CR5-6</strain>
    </source>
</reference>
<dbReference type="EMBL" id="KN840651">
    <property type="protein sequence ID" value="KIP02813.1"/>
    <property type="molecule type" value="Genomic_DNA"/>
</dbReference>
<accession>A0A0C3PCI7</accession>
<evidence type="ECO:0008006" key="5">
    <source>
        <dbReference type="Google" id="ProtNLM"/>
    </source>
</evidence>
<name>A0A0C3PCI7_PHLG1</name>
<keyword evidence="1" id="KW-0472">Membrane</keyword>
<feature type="signal peptide" evidence="2">
    <location>
        <begin position="1"/>
        <end position="20"/>
    </location>
</feature>
<keyword evidence="1" id="KW-1133">Transmembrane helix</keyword>
<feature type="transmembrane region" description="Helical" evidence="1">
    <location>
        <begin position="193"/>
        <end position="217"/>
    </location>
</feature>
<keyword evidence="2" id="KW-0732">Signal</keyword>
<organism evidence="3 4">
    <name type="scientific">Phlebiopsis gigantea (strain 11061_1 CR5-6)</name>
    <name type="common">White-rot fungus</name>
    <name type="synonym">Peniophora gigantea</name>
    <dbReference type="NCBI Taxonomy" id="745531"/>
    <lineage>
        <taxon>Eukaryota</taxon>
        <taxon>Fungi</taxon>
        <taxon>Dikarya</taxon>
        <taxon>Basidiomycota</taxon>
        <taxon>Agaricomycotina</taxon>
        <taxon>Agaricomycetes</taxon>
        <taxon>Polyporales</taxon>
        <taxon>Phanerochaetaceae</taxon>
        <taxon>Phlebiopsis</taxon>
    </lineage>
</organism>
<gene>
    <name evidence="3" type="ORF">PHLGIDRAFT_122125</name>
</gene>
<keyword evidence="1" id="KW-0812">Transmembrane</keyword>